<proteinExistence type="predicted"/>
<keyword evidence="2 6" id="KW-0812">Transmembrane</keyword>
<evidence type="ECO:0000256" key="2">
    <source>
        <dbReference type="ARBA" id="ARBA00022692"/>
    </source>
</evidence>
<dbReference type="InParanoid" id="A0A194XNC3"/>
<evidence type="ECO:0000313" key="7">
    <source>
        <dbReference type="EMBL" id="KUJ21641.1"/>
    </source>
</evidence>
<feature type="transmembrane region" description="Helical" evidence="6">
    <location>
        <begin position="492"/>
        <end position="513"/>
    </location>
</feature>
<dbReference type="Gene3D" id="1.20.1740.10">
    <property type="entry name" value="Amino acid/polyamine transporter I"/>
    <property type="match status" value="1"/>
</dbReference>
<dbReference type="Proteomes" id="UP000070700">
    <property type="component" value="Unassembled WGS sequence"/>
</dbReference>
<dbReference type="Pfam" id="PF13520">
    <property type="entry name" value="AA_permease_2"/>
    <property type="match status" value="1"/>
</dbReference>
<name>A0A194XNC3_MOLSC</name>
<dbReference type="OrthoDB" id="5982228at2759"/>
<feature type="transmembrane region" description="Helical" evidence="6">
    <location>
        <begin position="407"/>
        <end position="431"/>
    </location>
</feature>
<evidence type="ECO:0000256" key="3">
    <source>
        <dbReference type="ARBA" id="ARBA00022989"/>
    </source>
</evidence>
<feature type="transmembrane region" description="Helical" evidence="6">
    <location>
        <begin position="93"/>
        <end position="112"/>
    </location>
</feature>
<protein>
    <recommendedName>
        <fullName evidence="9">Amino acid transporter</fullName>
    </recommendedName>
</protein>
<comment type="subcellular location">
    <subcellularLocation>
        <location evidence="1">Membrane</location>
        <topology evidence="1">Multi-pass membrane protein</topology>
    </subcellularLocation>
</comment>
<evidence type="ECO:0000256" key="6">
    <source>
        <dbReference type="SAM" id="Phobius"/>
    </source>
</evidence>
<dbReference type="PIRSF" id="PIRSF006060">
    <property type="entry name" value="AA_transporter"/>
    <property type="match status" value="1"/>
</dbReference>
<feature type="transmembrane region" description="Helical" evidence="6">
    <location>
        <begin position="212"/>
        <end position="231"/>
    </location>
</feature>
<dbReference type="PANTHER" id="PTHR11785">
    <property type="entry name" value="AMINO ACID TRANSPORTER"/>
    <property type="match status" value="1"/>
</dbReference>
<dbReference type="GO" id="GO:0015179">
    <property type="term" value="F:L-amino acid transmembrane transporter activity"/>
    <property type="evidence" value="ECO:0007669"/>
    <property type="project" value="TreeGrafter"/>
</dbReference>
<dbReference type="GO" id="GO:0016020">
    <property type="term" value="C:membrane"/>
    <property type="evidence" value="ECO:0007669"/>
    <property type="project" value="UniProtKB-SubCell"/>
</dbReference>
<evidence type="ECO:0000256" key="4">
    <source>
        <dbReference type="ARBA" id="ARBA00023136"/>
    </source>
</evidence>
<reference evidence="7 8" key="1">
    <citation type="submission" date="2015-10" db="EMBL/GenBank/DDBJ databases">
        <title>Full genome of DAOMC 229536 Phialocephala scopiformis, a fungal endophyte of spruce producing the potent anti-insectan compound rugulosin.</title>
        <authorList>
            <consortium name="DOE Joint Genome Institute"/>
            <person name="Walker A.K."/>
            <person name="Frasz S.L."/>
            <person name="Seifert K.A."/>
            <person name="Miller J.D."/>
            <person name="Mondo S.J."/>
            <person name="Labutti K."/>
            <person name="Lipzen A."/>
            <person name="Dockter R."/>
            <person name="Kennedy M."/>
            <person name="Grigoriev I.V."/>
            <person name="Spatafora J.W."/>
        </authorList>
    </citation>
    <scope>NUCLEOTIDE SEQUENCE [LARGE SCALE GENOMIC DNA]</scope>
    <source>
        <strain evidence="7 8">CBS 120377</strain>
    </source>
</reference>
<keyword evidence="4 6" id="KW-0472">Membrane</keyword>
<feature type="transmembrane region" description="Helical" evidence="6">
    <location>
        <begin position="300"/>
        <end position="321"/>
    </location>
</feature>
<dbReference type="RefSeq" id="XP_018075996.1">
    <property type="nucleotide sequence ID" value="XM_018210481.1"/>
</dbReference>
<organism evidence="7 8">
    <name type="scientific">Mollisia scopiformis</name>
    <name type="common">Conifer needle endophyte fungus</name>
    <name type="synonym">Phialocephala scopiformis</name>
    <dbReference type="NCBI Taxonomy" id="149040"/>
    <lineage>
        <taxon>Eukaryota</taxon>
        <taxon>Fungi</taxon>
        <taxon>Dikarya</taxon>
        <taxon>Ascomycota</taxon>
        <taxon>Pezizomycotina</taxon>
        <taxon>Leotiomycetes</taxon>
        <taxon>Helotiales</taxon>
        <taxon>Mollisiaceae</taxon>
        <taxon>Mollisia</taxon>
    </lineage>
</organism>
<dbReference type="EMBL" id="KQ947407">
    <property type="protein sequence ID" value="KUJ21641.1"/>
    <property type="molecule type" value="Genomic_DNA"/>
</dbReference>
<feature type="transmembrane region" description="Helical" evidence="6">
    <location>
        <begin position="243"/>
        <end position="266"/>
    </location>
</feature>
<feature type="region of interest" description="Disordered" evidence="5">
    <location>
        <begin position="596"/>
        <end position="623"/>
    </location>
</feature>
<sequence length="623" mass="69382">MGYYSTVCLIFNRMIGTGIFNSGQIVFANTQSIGISLILWVLGAVLALAGVIVYVELGLTIPRWPSGANGEKISTPRSGEALNYFNYYLKRPLFLATCLFGIPFIVLENTAANSVSFAQNILDACEVTETPGAIIGIALAANTCACLLHAISRKWGIILNNAFGTIKFFILLFIVIVGLVWINKGVARDNYDIKTSFSTTNSPKAPYPWAEAFLFIIYPYGAFHQINYVISELHEPRKTFPRASWWGVLTVAVLYTSVQMIFAAIIPKADLFVPGGIDVGSKFFLLTLGTKMKASHVKTFFSILKAISAFGNIIVVTFTCARVKQEIAKEGILPYSLWFAESYDFSLDRIFRGSKSRPKAEVNSMLSEKTPAGALALHWLFTTIMVIVPVMIIKTDKGYSATAAQTFLAGIFAYVIDVCCFVCISFGLLCLRFTPSVRWSEKSELRSSATSITAALILFCCSLFPFICIWIPDPNDRYLARSGKLVSWFASQTAGLALITIAFIYWVIFRIYVKVRSSREGKTLHIRREPKFKQDSHGLTQILEIVTIQWKRDVDLRLDEIEETDDGYRSSTLLSGSTARNNRRLQDFGARDRLSPLSGSSGVHEMAQHNYSVRRKPVMSEMP</sequence>
<evidence type="ECO:0000256" key="1">
    <source>
        <dbReference type="ARBA" id="ARBA00004141"/>
    </source>
</evidence>
<evidence type="ECO:0000256" key="5">
    <source>
        <dbReference type="SAM" id="MobiDB-lite"/>
    </source>
</evidence>
<evidence type="ECO:0000313" key="8">
    <source>
        <dbReference type="Proteomes" id="UP000070700"/>
    </source>
</evidence>
<gene>
    <name evidence="7" type="ORF">LY89DRAFT_608035</name>
</gene>
<evidence type="ECO:0008006" key="9">
    <source>
        <dbReference type="Google" id="ProtNLM"/>
    </source>
</evidence>
<dbReference type="KEGG" id="psco:LY89DRAFT_608035"/>
<feature type="transmembrane region" description="Helical" evidence="6">
    <location>
        <begin position="452"/>
        <end position="472"/>
    </location>
</feature>
<dbReference type="AlphaFoldDB" id="A0A194XNC3"/>
<feature type="transmembrane region" description="Helical" evidence="6">
    <location>
        <begin position="132"/>
        <end position="151"/>
    </location>
</feature>
<keyword evidence="8" id="KW-1185">Reference proteome</keyword>
<dbReference type="InterPro" id="IPR002293">
    <property type="entry name" value="AA/rel_permease1"/>
</dbReference>
<feature type="transmembrane region" description="Helical" evidence="6">
    <location>
        <begin position="33"/>
        <end position="55"/>
    </location>
</feature>
<dbReference type="PANTHER" id="PTHR11785:SF382">
    <property type="entry name" value="LOW-AFFINITY METHIONINE PERMEASE"/>
    <property type="match status" value="1"/>
</dbReference>
<dbReference type="InterPro" id="IPR050598">
    <property type="entry name" value="AminoAcid_Transporter"/>
</dbReference>
<accession>A0A194XNC3</accession>
<dbReference type="GeneID" id="28820207"/>
<keyword evidence="3 6" id="KW-1133">Transmembrane helix</keyword>
<feature type="transmembrane region" description="Helical" evidence="6">
    <location>
        <begin position="163"/>
        <end position="182"/>
    </location>
</feature>
<feature type="transmembrane region" description="Helical" evidence="6">
    <location>
        <begin position="375"/>
        <end position="395"/>
    </location>
</feature>